<protein>
    <submittedName>
        <fullName evidence="1">Uncharacterized protein</fullName>
    </submittedName>
</protein>
<proteinExistence type="predicted"/>
<reference evidence="1" key="1">
    <citation type="submission" date="2018-05" db="EMBL/GenBank/DDBJ databases">
        <authorList>
            <person name="Lanie J.A."/>
            <person name="Ng W.-L."/>
            <person name="Kazmierczak K.M."/>
            <person name="Andrzejewski T.M."/>
            <person name="Davidsen T.M."/>
            <person name="Wayne K.J."/>
            <person name="Tettelin H."/>
            <person name="Glass J.I."/>
            <person name="Rusch D."/>
            <person name="Podicherti R."/>
            <person name="Tsui H.-C.T."/>
            <person name="Winkler M.E."/>
        </authorList>
    </citation>
    <scope>NUCLEOTIDE SEQUENCE</scope>
</reference>
<accession>A0A382ZQ33</accession>
<evidence type="ECO:0000313" key="1">
    <source>
        <dbReference type="EMBL" id="SVD97400.1"/>
    </source>
</evidence>
<gene>
    <name evidence="1" type="ORF">METZ01_LOCUS450254</name>
</gene>
<dbReference type="EMBL" id="UINC01185608">
    <property type="protein sequence ID" value="SVD97400.1"/>
    <property type="molecule type" value="Genomic_DNA"/>
</dbReference>
<name>A0A382ZQ33_9ZZZZ</name>
<dbReference type="AlphaFoldDB" id="A0A382ZQ33"/>
<organism evidence="1">
    <name type="scientific">marine metagenome</name>
    <dbReference type="NCBI Taxonomy" id="408172"/>
    <lineage>
        <taxon>unclassified sequences</taxon>
        <taxon>metagenomes</taxon>
        <taxon>ecological metagenomes</taxon>
    </lineage>
</organism>
<sequence>MVGVGVVQVGQAWRGVIDSEDVKIQVQCQYVLARGYSPLTGIDSIRE</sequence>